<dbReference type="InterPro" id="IPR026960">
    <property type="entry name" value="RVT-Znf"/>
</dbReference>
<evidence type="ECO:0000313" key="3">
    <source>
        <dbReference type="Proteomes" id="UP001454036"/>
    </source>
</evidence>
<dbReference type="AlphaFoldDB" id="A0AAV3RW23"/>
<comment type="caution">
    <text evidence="2">The sequence shown here is derived from an EMBL/GenBank/DDBJ whole genome shotgun (WGS) entry which is preliminary data.</text>
</comment>
<accession>A0AAV3RW23</accession>
<feature type="domain" description="Reverse transcriptase zinc-binding" evidence="1">
    <location>
        <begin position="11"/>
        <end position="83"/>
    </location>
</feature>
<gene>
    <name evidence="2" type="ORF">LIER_31927</name>
</gene>
<reference evidence="2 3" key="1">
    <citation type="submission" date="2024-01" db="EMBL/GenBank/DDBJ databases">
        <title>The complete chloroplast genome sequence of Lithospermum erythrorhizon: insights into the phylogenetic relationship among Boraginaceae species and the maternal lineages of purple gromwells.</title>
        <authorList>
            <person name="Okada T."/>
            <person name="Watanabe K."/>
        </authorList>
    </citation>
    <scope>NUCLEOTIDE SEQUENCE [LARGE SCALE GENOMIC DNA]</scope>
</reference>
<dbReference type="Proteomes" id="UP001454036">
    <property type="component" value="Unassembled WGS sequence"/>
</dbReference>
<name>A0AAV3RW23_LITER</name>
<dbReference type="Pfam" id="PF13966">
    <property type="entry name" value="zf-RVT"/>
    <property type="match status" value="1"/>
</dbReference>
<keyword evidence="3" id="KW-1185">Reference proteome</keyword>
<organism evidence="2 3">
    <name type="scientific">Lithospermum erythrorhizon</name>
    <name type="common">Purple gromwell</name>
    <name type="synonym">Lithospermum officinale var. erythrorhizon</name>
    <dbReference type="NCBI Taxonomy" id="34254"/>
    <lineage>
        <taxon>Eukaryota</taxon>
        <taxon>Viridiplantae</taxon>
        <taxon>Streptophyta</taxon>
        <taxon>Embryophyta</taxon>
        <taxon>Tracheophyta</taxon>
        <taxon>Spermatophyta</taxon>
        <taxon>Magnoliopsida</taxon>
        <taxon>eudicotyledons</taxon>
        <taxon>Gunneridae</taxon>
        <taxon>Pentapetalae</taxon>
        <taxon>asterids</taxon>
        <taxon>lamiids</taxon>
        <taxon>Boraginales</taxon>
        <taxon>Boraginaceae</taxon>
        <taxon>Boraginoideae</taxon>
        <taxon>Lithospermeae</taxon>
        <taxon>Lithospermum</taxon>
    </lineage>
</organism>
<protein>
    <recommendedName>
        <fullName evidence="1">Reverse transcriptase zinc-binding domain-containing protein</fullName>
    </recommendedName>
</protein>
<evidence type="ECO:0000259" key="1">
    <source>
        <dbReference type="Pfam" id="PF13966"/>
    </source>
</evidence>
<evidence type="ECO:0000313" key="2">
    <source>
        <dbReference type="EMBL" id="GAA0184639.1"/>
    </source>
</evidence>
<dbReference type="EMBL" id="BAABME010012039">
    <property type="protein sequence ID" value="GAA0184639.1"/>
    <property type="molecule type" value="Genomic_DNA"/>
</dbReference>
<sequence>MNVEGNNIASTSSTDTQIFKHIWQLDVPGKIKHFIPKASHNRLATMDNLLKRYVQVPDISQFCEDMSETIMHVFHECKYVKEVNRLLNIKDFTLRVWDFRDLVKEKWKRLSPDKFCIWVLCMWDIWHQRILKSEKNLSDLHQKW</sequence>
<proteinExistence type="predicted"/>